<protein>
    <submittedName>
        <fullName evidence="3">Uncharacterized protein</fullName>
    </submittedName>
</protein>
<keyword evidence="2" id="KW-0472">Membrane</keyword>
<proteinExistence type="predicted"/>
<accession>A0A0K1RCL1</accession>
<feature type="region of interest" description="Disordered" evidence="1">
    <location>
        <begin position="1"/>
        <end position="23"/>
    </location>
</feature>
<dbReference type="AlphaFoldDB" id="A0A0K1RCL1"/>
<gene>
    <name evidence="3" type="ORF">AK829_08150</name>
</gene>
<reference evidence="3 4" key="1">
    <citation type="submission" date="2015-08" db="EMBL/GenBank/DDBJ databases">
        <authorList>
            <person name="Babu N.S."/>
            <person name="Beckwith C.J."/>
            <person name="Beseler K.G."/>
            <person name="Brison A."/>
            <person name="Carone J.V."/>
            <person name="Caskin T.P."/>
            <person name="Diamond M."/>
            <person name="Durham M.E."/>
            <person name="Foxe J.M."/>
            <person name="Go M."/>
            <person name="Henderson B.A."/>
            <person name="Jones I.B."/>
            <person name="McGettigan J.A."/>
            <person name="Micheletti S.J."/>
            <person name="Nasrallah M.E."/>
            <person name="Ortiz D."/>
            <person name="Piller C.R."/>
            <person name="Privatt S.R."/>
            <person name="Schneider S.L."/>
            <person name="Sharp S."/>
            <person name="Smith T.C."/>
            <person name="Stanton J.D."/>
            <person name="Ullery H.E."/>
            <person name="Wilson R.J."/>
            <person name="Serrano M.G."/>
            <person name="Buck G."/>
            <person name="Lee V."/>
            <person name="Wang Y."/>
            <person name="Carvalho R."/>
            <person name="Voegtly L."/>
            <person name="Shi R."/>
            <person name="Duckworth R."/>
            <person name="Johnson A."/>
            <person name="Loviza R."/>
            <person name="Walstead R."/>
            <person name="Shah Z."/>
            <person name="Kiflezghi M."/>
            <person name="Wade K."/>
            <person name="Ball S.L."/>
            <person name="Bradley K.W."/>
            <person name="Asai D.J."/>
            <person name="Bowman C.A."/>
            <person name="Russell D.A."/>
            <person name="Pope W.H."/>
            <person name="Jacobs-Sera D."/>
            <person name="Hendrix R.W."/>
            <person name="Hatfull G.F."/>
        </authorList>
    </citation>
    <scope>NUCLEOTIDE SEQUENCE [LARGE SCALE GENOMIC DNA]</scope>
    <source>
        <strain evidence="3 4">PUDD_83A45</strain>
    </source>
</reference>
<organism evidence="3 4">
    <name type="scientific">Corynebacterium riegelii</name>
    <dbReference type="NCBI Taxonomy" id="156976"/>
    <lineage>
        <taxon>Bacteria</taxon>
        <taxon>Bacillati</taxon>
        <taxon>Actinomycetota</taxon>
        <taxon>Actinomycetes</taxon>
        <taxon>Mycobacteriales</taxon>
        <taxon>Corynebacteriaceae</taxon>
        <taxon>Corynebacterium</taxon>
    </lineage>
</organism>
<dbReference type="EMBL" id="CP012342">
    <property type="protein sequence ID" value="AKV59138.1"/>
    <property type="molecule type" value="Genomic_DNA"/>
</dbReference>
<keyword evidence="4" id="KW-1185">Reference proteome</keyword>
<keyword evidence="2" id="KW-1133">Transmembrane helix</keyword>
<dbReference type="Proteomes" id="UP000060016">
    <property type="component" value="Chromosome"/>
</dbReference>
<evidence type="ECO:0000256" key="2">
    <source>
        <dbReference type="SAM" id="Phobius"/>
    </source>
</evidence>
<evidence type="ECO:0000313" key="3">
    <source>
        <dbReference type="EMBL" id="AKV59138.1"/>
    </source>
</evidence>
<dbReference type="PATRIC" id="fig|156976.3.peg.1631"/>
<dbReference type="STRING" id="156976.AK829_08150"/>
<feature type="transmembrane region" description="Helical" evidence="2">
    <location>
        <begin position="83"/>
        <end position="101"/>
    </location>
</feature>
<dbReference type="RefSeq" id="WP_052205405.1">
    <property type="nucleotide sequence ID" value="NZ_CP012342.1"/>
</dbReference>
<feature type="compositionally biased region" description="Basic and acidic residues" evidence="1">
    <location>
        <begin position="1"/>
        <end position="11"/>
    </location>
</feature>
<dbReference type="KEGG" id="crie:AK829_08150"/>
<feature type="transmembrane region" description="Helical" evidence="2">
    <location>
        <begin position="29"/>
        <end position="49"/>
    </location>
</feature>
<evidence type="ECO:0000256" key="1">
    <source>
        <dbReference type="SAM" id="MobiDB-lite"/>
    </source>
</evidence>
<sequence>MTAPVKDHTEAPNRPLGPHPGAEPRANPAVRWITVVLGVLLIALSGVLVRELWFYAQDQPFTSWLLPVFNTMASSLIDAKVVTLGIIIALVGLWFVITAFIPRARTHVRVDSPASIWVRPVDIARKATNAARAETGSTTVRSKANRKKLTVEVDDDGTGSTQERVTSLLNGEFSRLQAPPAVAVKVNQPAPAPETATTEQEVQR</sequence>
<evidence type="ECO:0000313" key="4">
    <source>
        <dbReference type="Proteomes" id="UP000060016"/>
    </source>
</evidence>
<keyword evidence="2" id="KW-0812">Transmembrane</keyword>
<name>A0A0K1RCL1_9CORY</name>